<dbReference type="PANTHER" id="PTHR47965">
    <property type="entry name" value="ASPARTYL PROTEASE-RELATED"/>
    <property type="match status" value="1"/>
</dbReference>
<dbReference type="GO" id="GO:0006508">
    <property type="term" value="P:proteolysis"/>
    <property type="evidence" value="ECO:0007669"/>
    <property type="project" value="UniProtKB-KW"/>
</dbReference>
<evidence type="ECO:0000256" key="6">
    <source>
        <dbReference type="ARBA" id="ARBA00023145"/>
    </source>
</evidence>
<dbReference type="Proteomes" id="UP000695562">
    <property type="component" value="Unassembled WGS sequence"/>
</dbReference>
<dbReference type="PANTHER" id="PTHR47965:SF12">
    <property type="entry name" value="ASPARTIC PROTEINASE 3-RELATED"/>
    <property type="match status" value="1"/>
</dbReference>
<name>A0A8J4UZ94_9MYCE</name>
<dbReference type="SUPFAM" id="SSF50630">
    <property type="entry name" value="Acid proteases"/>
    <property type="match status" value="1"/>
</dbReference>
<accession>A0A8J4UZ94</accession>
<evidence type="ECO:0000256" key="5">
    <source>
        <dbReference type="ARBA" id="ARBA00022801"/>
    </source>
</evidence>
<dbReference type="PROSITE" id="PS51767">
    <property type="entry name" value="PEPTIDASE_A1"/>
    <property type="match status" value="1"/>
</dbReference>
<gene>
    <name evidence="8" type="ORF">CYY_004389</name>
</gene>
<comment type="caution">
    <text evidence="8">The sequence shown here is derived from an EMBL/GenBank/DDBJ whole genome shotgun (WGS) entry which is preliminary data.</text>
</comment>
<keyword evidence="4" id="KW-0064">Aspartyl protease</keyword>
<dbReference type="InterPro" id="IPR021109">
    <property type="entry name" value="Peptidase_aspartic_dom_sf"/>
</dbReference>
<dbReference type="InterPro" id="IPR001461">
    <property type="entry name" value="Aspartic_peptidase_A1"/>
</dbReference>
<organism evidence="8 9">
    <name type="scientific">Polysphondylium violaceum</name>
    <dbReference type="NCBI Taxonomy" id="133409"/>
    <lineage>
        <taxon>Eukaryota</taxon>
        <taxon>Amoebozoa</taxon>
        <taxon>Evosea</taxon>
        <taxon>Eumycetozoa</taxon>
        <taxon>Dictyostelia</taxon>
        <taxon>Dictyosteliales</taxon>
        <taxon>Dictyosteliaceae</taxon>
        <taxon>Polysphondylium</taxon>
    </lineage>
</organism>
<dbReference type="InterPro" id="IPR034164">
    <property type="entry name" value="Pepsin-like_dom"/>
</dbReference>
<comment type="similarity">
    <text evidence="1">Belongs to the peptidase A1 family.</text>
</comment>
<dbReference type="GO" id="GO:0004190">
    <property type="term" value="F:aspartic-type endopeptidase activity"/>
    <property type="evidence" value="ECO:0007669"/>
    <property type="project" value="UniProtKB-KW"/>
</dbReference>
<proteinExistence type="inferred from homology"/>
<keyword evidence="5" id="KW-0378">Hydrolase</keyword>
<dbReference type="AlphaFoldDB" id="A0A8J4UZ94"/>
<evidence type="ECO:0000313" key="8">
    <source>
        <dbReference type="EMBL" id="KAF2074295.1"/>
    </source>
</evidence>
<evidence type="ECO:0000256" key="4">
    <source>
        <dbReference type="ARBA" id="ARBA00022750"/>
    </source>
</evidence>
<feature type="domain" description="Peptidase A1" evidence="7">
    <location>
        <begin position="85"/>
        <end position="423"/>
    </location>
</feature>
<dbReference type="CDD" id="cd05471">
    <property type="entry name" value="pepsin_like"/>
    <property type="match status" value="1"/>
</dbReference>
<protein>
    <recommendedName>
        <fullName evidence="7">Peptidase A1 domain-containing protein</fullName>
    </recommendedName>
</protein>
<sequence>MNLLSKLFVLVVLVIYIFGNVSSFVLVNKRLEFDIQKVDKTKDYGEHLIPKLPLVPIQYRDQEDLSKSLQLDIPSDSIPFSGSEFGIVVTIKLNNVTQTLLFDTGSTLVIVPEKRCKSCTEFKTQFYEKGVDTETLKCYSETCNNTKTLPILCGGIDKDICTFQITYSDGTKYICEMMNDYISILENKIPFVFGSIIADIGKQLPNSYGILGVGRPCPTCPPTISDNISKYFNIPNILGVRINENYQGKVTIGDPFINGNHEKLSYTPMDSKRSYGYYVNPTKIEITKISNRSLILDSQELALHYFLVDTGSSLTYFSPEIYDRTVRFIRYNCFIDFKCHNIYENCFLISVDRFQLFPTIRITFKDNVTLEIPPEVYFTKIINGVHCIGIMRGATPNKSIIGLSFMRNNYIIFDKENQRIGFVEKL</sequence>
<evidence type="ECO:0000259" key="7">
    <source>
        <dbReference type="PROSITE" id="PS51767"/>
    </source>
</evidence>
<evidence type="ECO:0000256" key="2">
    <source>
        <dbReference type="ARBA" id="ARBA00022670"/>
    </source>
</evidence>
<dbReference type="Gene3D" id="2.40.70.10">
    <property type="entry name" value="Acid Proteases"/>
    <property type="match status" value="2"/>
</dbReference>
<dbReference type="OrthoDB" id="20388at2759"/>
<reference evidence="8" key="1">
    <citation type="submission" date="2020-01" db="EMBL/GenBank/DDBJ databases">
        <title>Development of genomics and gene disruption for Polysphondylium violaceum indicates a role for the polyketide synthase stlB in stalk morphogenesis.</title>
        <authorList>
            <person name="Narita B."/>
            <person name="Kawabe Y."/>
            <person name="Kin K."/>
            <person name="Saito T."/>
            <person name="Gibbs R."/>
            <person name="Kuspa A."/>
            <person name="Muzny D."/>
            <person name="Queller D."/>
            <person name="Richards S."/>
            <person name="Strassman J."/>
            <person name="Sucgang R."/>
            <person name="Worley K."/>
            <person name="Schaap P."/>
        </authorList>
    </citation>
    <scope>NUCLEOTIDE SEQUENCE</scope>
    <source>
        <strain evidence="8">QSvi11</strain>
    </source>
</reference>
<evidence type="ECO:0000313" key="9">
    <source>
        <dbReference type="Proteomes" id="UP000695562"/>
    </source>
</evidence>
<dbReference type="EMBL" id="AJWJ01000154">
    <property type="protein sequence ID" value="KAF2074295.1"/>
    <property type="molecule type" value="Genomic_DNA"/>
</dbReference>
<keyword evidence="3" id="KW-0732">Signal</keyword>
<dbReference type="PROSITE" id="PS00141">
    <property type="entry name" value="ASP_PROTEASE"/>
    <property type="match status" value="2"/>
</dbReference>
<evidence type="ECO:0000256" key="3">
    <source>
        <dbReference type="ARBA" id="ARBA00022729"/>
    </source>
</evidence>
<evidence type="ECO:0000256" key="1">
    <source>
        <dbReference type="ARBA" id="ARBA00007447"/>
    </source>
</evidence>
<keyword evidence="2" id="KW-0645">Protease</keyword>
<keyword evidence="6" id="KW-0865">Zymogen</keyword>
<keyword evidence="9" id="KW-1185">Reference proteome</keyword>
<dbReference type="Pfam" id="PF00026">
    <property type="entry name" value="Asp"/>
    <property type="match status" value="1"/>
</dbReference>
<dbReference type="InterPro" id="IPR001969">
    <property type="entry name" value="Aspartic_peptidase_AS"/>
</dbReference>
<dbReference type="InterPro" id="IPR033121">
    <property type="entry name" value="PEPTIDASE_A1"/>
</dbReference>